<protein>
    <submittedName>
        <fullName evidence="3">Uncharacterized protein</fullName>
    </submittedName>
</protein>
<organism evidence="2 3">
    <name type="scientific">Pyricularia grisea</name>
    <name type="common">Crabgrass-specific blast fungus</name>
    <name type="synonym">Magnaporthe grisea</name>
    <dbReference type="NCBI Taxonomy" id="148305"/>
    <lineage>
        <taxon>Eukaryota</taxon>
        <taxon>Fungi</taxon>
        <taxon>Dikarya</taxon>
        <taxon>Ascomycota</taxon>
        <taxon>Pezizomycotina</taxon>
        <taxon>Sordariomycetes</taxon>
        <taxon>Sordariomycetidae</taxon>
        <taxon>Magnaporthales</taxon>
        <taxon>Pyriculariaceae</taxon>
        <taxon>Pyricularia</taxon>
    </lineage>
</organism>
<accession>A0A6P8AZ33</accession>
<name>A0A6P8AZ33_PYRGI</name>
<proteinExistence type="predicted"/>
<dbReference type="Proteomes" id="UP000515153">
    <property type="component" value="Chromosome VII"/>
</dbReference>
<reference evidence="2 3" key="1">
    <citation type="journal article" date="2019" name="Mol. Biol. Evol.">
        <title>Blast fungal genomes show frequent chromosomal changes, gene gains and losses, and effector gene turnover.</title>
        <authorList>
            <person name="Gomez Luciano L.B."/>
            <person name="Jason Tsai I."/>
            <person name="Chuma I."/>
            <person name="Tosa Y."/>
            <person name="Chen Y.H."/>
            <person name="Li J.Y."/>
            <person name="Li M.Y."/>
            <person name="Jade Lu M.Y."/>
            <person name="Nakayashiki H."/>
            <person name="Li W.H."/>
        </authorList>
    </citation>
    <scope>NUCLEOTIDE SEQUENCE [LARGE SCALE GENOMIC DNA]</scope>
    <source>
        <strain evidence="2 3">NI907</strain>
    </source>
</reference>
<evidence type="ECO:0000313" key="2">
    <source>
        <dbReference type="Proteomes" id="UP000515153"/>
    </source>
</evidence>
<keyword evidence="2" id="KW-1185">Reference proteome</keyword>
<evidence type="ECO:0000256" key="1">
    <source>
        <dbReference type="SAM" id="MobiDB-lite"/>
    </source>
</evidence>
<sequence>MAPDPQGSCFSSTTRGTPVATSGNDNGSGSSSVGTRQSSSSGSSVTHVGSSGSGSTTTVAGSTGSSHCDDSKDAWVSAEEIHYTMLPYKWQSI</sequence>
<dbReference type="RefSeq" id="XP_030980221.1">
    <property type="nucleotide sequence ID" value="XM_031130938.1"/>
</dbReference>
<gene>
    <name evidence="3" type="ORF">PgNI_10964</name>
</gene>
<feature type="region of interest" description="Disordered" evidence="1">
    <location>
        <begin position="1"/>
        <end position="72"/>
    </location>
</feature>
<feature type="compositionally biased region" description="Polar residues" evidence="1">
    <location>
        <begin position="8"/>
        <end position="21"/>
    </location>
</feature>
<reference evidence="3" key="2">
    <citation type="submission" date="2019-10" db="EMBL/GenBank/DDBJ databases">
        <authorList>
            <consortium name="NCBI Genome Project"/>
        </authorList>
    </citation>
    <scope>NUCLEOTIDE SEQUENCE</scope>
    <source>
        <strain evidence="3">NI907</strain>
    </source>
</reference>
<reference evidence="3" key="3">
    <citation type="submission" date="2025-08" db="UniProtKB">
        <authorList>
            <consortium name="RefSeq"/>
        </authorList>
    </citation>
    <scope>IDENTIFICATION</scope>
    <source>
        <strain evidence="3">NI907</strain>
    </source>
</reference>
<feature type="compositionally biased region" description="Low complexity" evidence="1">
    <location>
        <begin position="22"/>
        <end position="66"/>
    </location>
</feature>
<evidence type="ECO:0000313" key="3">
    <source>
        <dbReference type="RefSeq" id="XP_030980221.1"/>
    </source>
</evidence>
<dbReference type="KEGG" id="pgri:PgNI_10964"/>
<dbReference type="AlphaFoldDB" id="A0A6P8AZ33"/>
<dbReference type="GeneID" id="41965843"/>